<dbReference type="RefSeq" id="WP_209766861.1">
    <property type="nucleotide sequence ID" value="NZ_JAGINP010000009.1"/>
</dbReference>
<comment type="caution">
    <text evidence="2">The sequence shown here is derived from an EMBL/GenBank/DDBJ whole genome shotgun (WGS) entry which is preliminary data.</text>
</comment>
<reference evidence="2 3" key="1">
    <citation type="submission" date="2021-03" db="EMBL/GenBank/DDBJ databases">
        <title>Genomic Encyclopedia of Type Strains, Phase III (KMG-III): the genomes of soil and plant-associated and newly described type strains.</title>
        <authorList>
            <person name="Whitman W."/>
        </authorList>
    </citation>
    <scope>NUCLEOTIDE SEQUENCE [LARGE SCALE GENOMIC DNA]</scope>
    <source>
        <strain evidence="2 3">IMMIB AFH-6</strain>
    </source>
</reference>
<protein>
    <submittedName>
        <fullName evidence="2">Integrase</fullName>
    </submittedName>
</protein>
<keyword evidence="3" id="KW-1185">Reference proteome</keyword>
<evidence type="ECO:0000313" key="3">
    <source>
        <dbReference type="Proteomes" id="UP000781958"/>
    </source>
</evidence>
<name>A0ABS4SKA4_9PROT</name>
<gene>
    <name evidence="2" type="ORF">J2851_002776</name>
</gene>
<dbReference type="Gene3D" id="1.10.443.10">
    <property type="entry name" value="Intergrase catalytic core"/>
    <property type="match status" value="1"/>
</dbReference>
<dbReference type="Proteomes" id="UP000781958">
    <property type="component" value="Unassembled WGS sequence"/>
</dbReference>
<evidence type="ECO:0000256" key="1">
    <source>
        <dbReference type="ARBA" id="ARBA00023172"/>
    </source>
</evidence>
<dbReference type="InterPro" id="IPR013762">
    <property type="entry name" value="Integrase-like_cat_sf"/>
</dbReference>
<accession>A0ABS4SKA4</accession>
<evidence type="ECO:0000313" key="2">
    <source>
        <dbReference type="EMBL" id="MBP2292994.1"/>
    </source>
</evidence>
<keyword evidence="1" id="KW-0233">DNA recombination</keyword>
<proteinExistence type="predicted"/>
<dbReference type="SUPFAM" id="SSF56349">
    <property type="entry name" value="DNA breaking-rejoining enzymes"/>
    <property type="match status" value="1"/>
</dbReference>
<dbReference type="EMBL" id="JAGINP010000009">
    <property type="protein sequence ID" value="MBP2292994.1"/>
    <property type="molecule type" value="Genomic_DNA"/>
</dbReference>
<dbReference type="InterPro" id="IPR011010">
    <property type="entry name" value="DNA_brk_join_enz"/>
</dbReference>
<sequence>MCSSSASGTTGITQNAGEPNFIRPLQLTLARKITRQYVVECDGQPVGDVKEGFSTIAVDAGLYEPIAGKDADGNPTAVKKPTIHPHTLRHTCVTWLLWDGLDFWKVGGFVGMSPDTVRDVYGHHHPDYMAEAGNSALGRDAGTKTGLRCVVPSDKRTITA</sequence>
<organism evidence="2 3">
    <name type="scientific">Azospirillum rugosum</name>
    <dbReference type="NCBI Taxonomy" id="416170"/>
    <lineage>
        <taxon>Bacteria</taxon>
        <taxon>Pseudomonadati</taxon>
        <taxon>Pseudomonadota</taxon>
        <taxon>Alphaproteobacteria</taxon>
        <taxon>Rhodospirillales</taxon>
        <taxon>Azospirillaceae</taxon>
        <taxon>Azospirillum</taxon>
    </lineage>
</organism>